<comment type="caution">
    <text evidence="9">The sequence shown here is derived from an EMBL/GenBank/DDBJ whole genome shotgun (WGS) entry which is preliminary data.</text>
</comment>
<protein>
    <recommendedName>
        <fullName evidence="1">site-specific DNA-methyltransferase (adenine-specific)</fullName>
        <ecNumber evidence="1">2.1.1.72</ecNumber>
    </recommendedName>
</protein>
<dbReference type="EMBL" id="ABYW01000001">
    <property type="protein sequence ID" value="EEE41176.1"/>
    <property type="molecule type" value="Genomic_DNA"/>
</dbReference>
<evidence type="ECO:0000256" key="4">
    <source>
        <dbReference type="ARBA" id="ARBA00022691"/>
    </source>
</evidence>
<dbReference type="GO" id="GO:0008170">
    <property type="term" value="F:N-methyltransferase activity"/>
    <property type="evidence" value="ECO:0007669"/>
    <property type="project" value="InterPro"/>
</dbReference>
<evidence type="ECO:0000313" key="10">
    <source>
        <dbReference type="Proteomes" id="UP000003489"/>
    </source>
</evidence>
<evidence type="ECO:0000256" key="6">
    <source>
        <dbReference type="ARBA" id="ARBA00047942"/>
    </source>
</evidence>
<dbReference type="GO" id="GO:0009307">
    <property type="term" value="P:DNA restriction-modification system"/>
    <property type="evidence" value="ECO:0007669"/>
    <property type="project" value="UniProtKB-KW"/>
</dbReference>
<name>B9ACI6_METSM</name>
<dbReference type="InterPro" id="IPR051537">
    <property type="entry name" value="DNA_Adenine_Mtase"/>
</dbReference>
<reference evidence="9 10" key="1">
    <citation type="submission" date="2008-10" db="EMBL/GenBank/DDBJ databases">
        <authorList>
            <person name="Fulton L."/>
            <person name="Clifton S."/>
            <person name="Fulton B."/>
            <person name="Xu J."/>
            <person name="Minx P."/>
            <person name="Pepin K.H."/>
            <person name="Johnson M."/>
            <person name="Bhonagiri V."/>
            <person name="Nash W.E."/>
            <person name="Mardis E.R."/>
            <person name="Wilson R.K."/>
        </authorList>
    </citation>
    <scope>NUCLEOTIDE SEQUENCE [LARGE SCALE GENOMIC DNA]</scope>
    <source>
        <strain evidence="9 10">DSM 2375</strain>
    </source>
</reference>
<dbReference type="EC" id="2.1.1.72" evidence="1"/>
<dbReference type="SUPFAM" id="SSF53335">
    <property type="entry name" value="S-adenosyl-L-methionine-dependent methyltransferases"/>
    <property type="match status" value="1"/>
</dbReference>
<dbReference type="PANTHER" id="PTHR42933">
    <property type="entry name" value="SLR6095 PROTEIN"/>
    <property type="match status" value="1"/>
</dbReference>
<dbReference type="GO" id="GO:0032259">
    <property type="term" value="P:methylation"/>
    <property type="evidence" value="ECO:0007669"/>
    <property type="project" value="UniProtKB-KW"/>
</dbReference>
<dbReference type="AlphaFoldDB" id="B9ACI6"/>
<keyword evidence="2 9" id="KW-0489">Methyltransferase</keyword>
<feature type="domain" description="DNA methylase adenine-specific" evidence="8">
    <location>
        <begin position="168"/>
        <end position="423"/>
    </location>
</feature>
<proteinExistence type="predicted"/>
<dbReference type="PANTHER" id="PTHR42933:SF1">
    <property type="entry name" value="SITE-SPECIFIC DNA-METHYLTRANSFERASE (ADENINE-SPECIFIC)"/>
    <property type="match status" value="1"/>
</dbReference>
<evidence type="ECO:0000256" key="7">
    <source>
        <dbReference type="SAM" id="Phobius"/>
    </source>
</evidence>
<evidence type="ECO:0000313" key="9">
    <source>
        <dbReference type="EMBL" id="EEE41176.1"/>
    </source>
</evidence>
<dbReference type="RefSeq" id="WP_004034748.1">
    <property type="nucleotide sequence ID" value="NZ_DS996911.1"/>
</dbReference>
<keyword evidence="7" id="KW-1133">Transmembrane helix</keyword>
<keyword evidence="7" id="KW-0472">Membrane</keyword>
<accession>B9ACI6</accession>
<sequence length="456" mass="52210">MQENNHKQIEITNSINSANRMLVASGFHERSGAMTQIACLLGYKYLSNNISNNSEDIGYELNEEFRYEKLLINKGEVIELLKLGIEQITQNNNSIQASDVFFDLFDMIDFNRFNKNEFWLTFIDAVEKICSETTATIGEIMIFMIKYLSNDKRRDFIFMLTEDSIKLLMANQKDVTNIYDPFADDGTLLAQIGNVINVENYYGQHPNREKCIMAKMTLLTNDINYKNIFIKCNDIIEPIPWNVKFDLGVTISPFGIKGGRFNEMDVRFGNFAHKRLSEISYLLDMFYNLEDDGTIRIIVPDAVLRLSSNKKIFQYLVDNEFISTIIGLPGGLFGANGVLTALLIINKTPKNKGIFYLNLRNVKNRSLGKKRATSIEDIDNYIKILSNKEELELTSNTATIEDIKENDYNLAINRYVDSEKLEEIDIEQTIANIKAIKEELKQVDEELSTKLGGLLN</sequence>
<evidence type="ECO:0000256" key="2">
    <source>
        <dbReference type="ARBA" id="ARBA00022603"/>
    </source>
</evidence>
<keyword evidence="3" id="KW-0808">Transferase</keyword>
<dbReference type="HOGENOM" id="CLU_599383_0_0_2"/>
<dbReference type="Pfam" id="PF02384">
    <property type="entry name" value="N6_Mtase"/>
    <property type="match status" value="1"/>
</dbReference>
<dbReference type="PATRIC" id="fig|483214.13.peg.56"/>
<dbReference type="InterPro" id="IPR003356">
    <property type="entry name" value="DNA_methylase_A-5"/>
</dbReference>
<evidence type="ECO:0000256" key="3">
    <source>
        <dbReference type="ARBA" id="ARBA00022679"/>
    </source>
</evidence>
<reference evidence="9 10" key="2">
    <citation type="submission" date="2008-11" db="EMBL/GenBank/DDBJ databases">
        <title>Draft genome sequence of Methanobrevibacter smithii (DSM 2375).</title>
        <authorList>
            <person name="Sudarsanam P."/>
            <person name="Ley R."/>
            <person name="Guruge J."/>
            <person name="Turnbaugh P.J."/>
            <person name="Mahowald M."/>
            <person name="Liep D."/>
            <person name="Gordon J."/>
        </authorList>
    </citation>
    <scope>NUCLEOTIDE SEQUENCE [LARGE SCALE GENOMIC DNA]</scope>
    <source>
        <strain evidence="9 10">DSM 2375</strain>
    </source>
</reference>
<evidence type="ECO:0000256" key="1">
    <source>
        <dbReference type="ARBA" id="ARBA00011900"/>
    </source>
</evidence>
<keyword evidence="5" id="KW-0680">Restriction system</keyword>
<dbReference type="InterPro" id="IPR029063">
    <property type="entry name" value="SAM-dependent_MTases_sf"/>
</dbReference>
<evidence type="ECO:0000256" key="5">
    <source>
        <dbReference type="ARBA" id="ARBA00022747"/>
    </source>
</evidence>
<dbReference type="OrthoDB" id="45790at2157"/>
<dbReference type="Proteomes" id="UP000003489">
    <property type="component" value="Unassembled WGS sequence"/>
</dbReference>
<keyword evidence="7" id="KW-0812">Transmembrane</keyword>
<feature type="transmembrane region" description="Helical" evidence="7">
    <location>
        <begin position="321"/>
        <end position="345"/>
    </location>
</feature>
<dbReference type="GO" id="GO:0003677">
    <property type="term" value="F:DNA binding"/>
    <property type="evidence" value="ECO:0007669"/>
    <property type="project" value="InterPro"/>
</dbReference>
<evidence type="ECO:0000259" key="8">
    <source>
        <dbReference type="Pfam" id="PF02384"/>
    </source>
</evidence>
<organism evidence="9 10">
    <name type="scientific">Methanobrevibacter smithii DSM 2375</name>
    <dbReference type="NCBI Taxonomy" id="483214"/>
    <lineage>
        <taxon>Archaea</taxon>
        <taxon>Methanobacteriati</taxon>
        <taxon>Methanobacteriota</taxon>
        <taxon>Methanomada group</taxon>
        <taxon>Methanobacteria</taxon>
        <taxon>Methanobacteriales</taxon>
        <taxon>Methanobacteriaceae</taxon>
        <taxon>Methanobrevibacter</taxon>
    </lineage>
</organism>
<keyword evidence="4" id="KW-0949">S-adenosyl-L-methionine</keyword>
<dbReference type="Gene3D" id="3.40.50.150">
    <property type="entry name" value="Vaccinia Virus protein VP39"/>
    <property type="match status" value="1"/>
</dbReference>
<gene>
    <name evidence="9" type="ORF">METSMIALI_00057</name>
</gene>
<comment type="catalytic activity">
    <reaction evidence="6">
        <text>a 2'-deoxyadenosine in DNA + S-adenosyl-L-methionine = an N(6)-methyl-2'-deoxyadenosine in DNA + S-adenosyl-L-homocysteine + H(+)</text>
        <dbReference type="Rhea" id="RHEA:15197"/>
        <dbReference type="Rhea" id="RHEA-COMP:12418"/>
        <dbReference type="Rhea" id="RHEA-COMP:12419"/>
        <dbReference type="ChEBI" id="CHEBI:15378"/>
        <dbReference type="ChEBI" id="CHEBI:57856"/>
        <dbReference type="ChEBI" id="CHEBI:59789"/>
        <dbReference type="ChEBI" id="CHEBI:90615"/>
        <dbReference type="ChEBI" id="CHEBI:90616"/>
        <dbReference type="EC" id="2.1.1.72"/>
    </reaction>
</comment>
<dbReference type="GO" id="GO:0009007">
    <property type="term" value="F:site-specific DNA-methyltransferase (adenine-specific) activity"/>
    <property type="evidence" value="ECO:0007669"/>
    <property type="project" value="UniProtKB-EC"/>
</dbReference>